<reference evidence="1 2" key="2">
    <citation type="journal article" date="2017" name="Front. Plant Sci.">
        <title>Gene Classification and Mining of Molecular Markers Useful in Red Clover (Trifolium pratense) Breeding.</title>
        <authorList>
            <person name="Istvanek J."/>
            <person name="Dluhosova J."/>
            <person name="Dluhos P."/>
            <person name="Patkova L."/>
            <person name="Nedelnik J."/>
            <person name="Repkova J."/>
        </authorList>
    </citation>
    <scope>NUCLEOTIDE SEQUENCE [LARGE SCALE GENOMIC DNA]</scope>
    <source>
        <strain evidence="2">cv. Tatra</strain>
        <tissue evidence="1">Young leaves</tissue>
    </source>
</reference>
<comment type="caution">
    <text evidence="1">The sequence shown here is derived from an EMBL/GenBank/DDBJ whole genome shotgun (WGS) entry which is preliminary data.</text>
</comment>
<accession>A0A2K3KLE2</accession>
<organism evidence="1 2">
    <name type="scientific">Trifolium pratense</name>
    <name type="common">Red clover</name>
    <dbReference type="NCBI Taxonomy" id="57577"/>
    <lineage>
        <taxon>Eukaryota</taxon>
        <taxon>Viridiplantae</taxon>
        <taxon>Streptophyta</taxon>
        <taxon>Embryophyta</taxon>
        <taxon>Tracheophyta</taxon>
        <taxon>Spermatophyta</taxon>
        <taxon>Magnoliopsida</taxon>
        <taxon>eudicotyledons</taxon>
        <taxon>Gunneridae</taxon>
        <taxon>Pentapetalae</taxon>
        <taxon>rosids</taxon>
        <taxon>fabids</taxon>
        <taxon>Fabales</taxon>
        <taxon>Fabaceae</taxon>
        <taxon>Papilionoideae</taxon>
        <taxon>50 kb inversion clade</taxon>
        <taxon>NPAAA clade</taxon>
        <taxon>Hologalegina</taxon>
        <taxon>IRL clade</taxon>
        <taxon>Trifolieae</taxon>
        <taxon>Trifolium</taxon>
    </lineage>
</organism>
<evidence type="ECO:0000313" key="2">
    <source>
        <dbReference type="Proteomes" id="UP000236291"/>
    </source>
</evidence>
<dbReference type="Proteomes" id="UP000236291">
    <property type="component" value="Unassembled WGS sequence"/>
</dbReference>
<feature type="non-terminal residue" evidence="1">
    <location>
        <position position="1"/>
    </location>
</feature>
<dbReference type="AlphaFoldDB" id="A0A2K3KLE2"/>
<proteinExistence type="predicted"/>
<reference evidence="1 2" key="1">
    <citation type="journal article" date="2014" name="Am. J. Bot.">
        <title>Genome assembly and annotation for red clover (Trifolium pratense; Fabaceae).</title>
        <authorList>
            <person name="Istvanek J."/>
            <person name="Jaros M."/>
            <person name="Krenek A."/>
            <person name="Repkova J."/>
        </authorList>
    </citation>
    <scope>NUCLEOTIDE SEQUENCE [LARGE SCALE GENOMIC DNA]</scope>
    <source>
        <strain evidence="2">cv. Tatra</strain>
        <tissue evidence="1">Young leaves</tissue>
    </source>
</reference>
<gene>
    <name evidence="1" type="ORF">L195_g063364</name>
</gene>
<name>A0A2K3KLE2_TRIPR</name>
<dbReference type="EMBL" id="ASHM01203970">
    <property type="protein sequence ID" value="PNX67104.1"/>
    <property type="molecule type" value="Genomic_DNA"/>
</dbReference>
<protein>
    <submittedName>
        <fullName evidence="1">Uncharacterized protein</fullName>
    </submittedName>
</protein>
<sequence length="70" mass="7313">QGPAVHVQLLIVHARPGVAGYGLSCCASSLVPSLDPFGLQSLSLRLFRALAQPLATNVTAKLCLPVAKLY</sequence>
<evidence type="ECO:0000313" key="1">
    <source>
        <dbReference type="EMBL" id="PNX67104.1"/>
    </source>
</evidence>